<dbReference type="EMBL" id="AWUE01019049">
    <property type="protein sequence ID" value="OMO76788.1"/>
    <property type="molecule type" value="Genomic_DNA"/>
</dbReference>
<name>A0A1R3I2I8_9ROSI</name>
<dbReference type="Proteomes" id="UP000187203">
    <property type="component" value="Unassembled WGS sequence"/>
</dbReference>
<sequence>MPPPHLSRTRSWTTVPELFPTVDESLKLPNQLISTPFQFQFLEKGSFISKRVLTTSKSPLSSFNHLMPYIPTRPQPLNPHRDEGVSEGSSFLSVLTSGSCCERALTATVPCWTKEGSDLAFEANRMKATV</sequence>
<gene>
    <name evidence="1" type="ORF">COLO4_25448</name>
</gene>
<reference evidence="2" key="1">
    <citation type="submission" date="2013-09" db="EMBL/GenBank/DDBJ databases">
        <title>Corchorus olitorius genome sequencing.</title>
        <authorList>
            <person name="Alam M."/>
            <person name="Haque M.S."/>
            <person name="Islam M.S."/>
            <person name="Emdad E.M."/>
            <person name="Islam M.M."/>
            <person name="Ahmed B."/>
            <person name="Halim A."/>
            <person name="Hossen Q.M.M."/>
            <person name="Hossain M.Z."/>
            <person name="Ahmed R."/>
            <person name="Khan M.M."/>
            <person name="Islam R."/>
            <person name="Rashid M.M."/>
            <person name="Khan S.A."/>
            <person name="Rahman M.S."/>
            <person name="Alam M."/>
            <person name="Yahiya A.S."/>
            <person name="Khan M.S."/>
            <person name="Azam M.S."/>
            <person name="Haque T."/>
            <person name="Lashkar M.Z.H."/>
            <person name="Akhand A.I."/>
            <person name="Morshed G."/>
            <person name="Roy S."/>
            <person name="Uddin K.S."/>
            <person name="Rabeya T."/>
            <person name="Hossain A.S."/>
            <person name="Chowdhury A."/>
            <person name="Snigdha A.R."/>
            <person name="Mortoza M.S."/>
            <person name="Matin S.A."/>
            <person name="Hoque S.M.E."/>
            <person name="Islam M.K."/>
            <person name="Roy D.K."/>
            <person name="Haider R."/>
            <person name="Moosa M.M."/>
            <person name="Elias S.M."/>
            <person name="Hasan A.M."/>
            <person name="Jahan S."/>
            <person name="Shafiuddin M."/>
            <person name="Mahmood N."/>
            <person name="Shommy N.S."/>
        </authorList>
    </citation>
    <scope>NUCLEOTIDE SEQUENCE [LARGE SCALE GENOMIC DNA]</scope>
    <source>
        <strain evidence="2">cv. O-4</strain>
    </source>
</reference>
<evidence type="ECO:0000313" key="1">
    <source>
        <dbReference type="EMBL" id="OMO76788.1"/>
    </source>
</evidence>
<accession>A0A1R3I2I8</accession>
<protein>
    <submittedName>
        <fullName evidence="1">Uncharacterized protein</fullName>
    </submittedName>
</protein>
<proteinExistence type="predicted"/>
<comment type="caution">
    <text evidence="1">The sequence shown here is derived from an EMBL/GenBank/DDBJ whole genome shotgun (WGS) entry which is preliminary data.</text>
</comment>
<organism evidence="1 2">
    <name type="scientific">Corchorus olitorius</name>
    <dbReference type="NCBI Taxonomy" id="93759"/>
    <lineage>
        <taxon>Eukaryota</taxon>
        <taxon>Viridiplantae</taxon>
        <taxon>Streptophyta</taxon>
        <taxon>Embryophyta</taxon>
        <taxon>Tracheophyta</taxon>
        <taxon>Spermatophyta</taxon>
        <taxon>Magnoliopsida</taxon>
        <taxon>eudicotyledons</taxon>
        <taxon>Gunneridae</taxon>
        <taxon>Pentapetalae</taxon>
        <taxon>rosids</taxon>
        <taxon>malvids</taxon>
        <taxon>Malvales</taxon>
        <taxon>Malvaceae</taxon>
        <taxon>Grewioideae</taxon>
        <taxon>Apeibeae</taxon>
        <taxon>Corchorus</taxon>
    </lineage>
</organism>
<evidence type="ECO:0000313" key="2">
    <source>
        <dbReference type="Proteomes" id="UP000187203"/>
    </source>
</evidence>
<keyword evidence="2" id="KW-1185">Reference proteome</keyword>
<dbReference type="AlphaFoldDB" id="A0A1R3I2I8"/>